<evidence type="ECO:0000256" key="1">
    <source>
        <dbReference type="SAM" id="MobiDB-lite"/>
    </source>
</evidence>
<evidence type="ECO:0000313" key="3">
    <source>
        <dbReference type="Proteomes" id="UP000031866"/>
    </source>
</evidence>
<organism evidence="2 3">
    <name type="scientific">Clostridium beijerinckii</name>
    <name type="common">Clostridium MP</name>
    <dbReference type="NCBI Taxonomy" id="1520"/>
    <lineage>
        <taxon>Bacteria</taxon>
        <taxon>Bacillati</taxon>
        <taxon>Bacillota</taxon>
        <taxon>Clostridia</taxon>
        <taxon>Eubacteriales</taxon>
        <taxon>Clostridiaceae</taxon>
        <taxon>Clostridium</taxon>
    </lineage>
</organism>
<dbReference type="RefSeq" id="WP_041897458.1">
    <property type="nucleotide sequence ID" value="NZ_CP010086.2"/>
</dbReference>
<dbReference type="Proteomes" id="UP000031866">
    <property type="component" value="Chromosome"/>
</dbReference>
<feature type="compositionally biased region" description="Polar residues" evidence="1">
    <location>
        <begin position="44"/>
        <end position="55"/>
    </location>
</feature>
<protein>
    <submittedName>
        <fullName evidence="2">Transposase</fullName>
    </submittedName>
</protein>
<dbReference type="EMBL" id="CP010086">
    <property type="protein sequence ID" value="AJG99992.1"/>
    <property type="molecule type" value="Genomic_DNA"/>
</dbReference>
<reference evidence="3" key="1">
    <citation type="submission" date="2014-12" db="EMBL/GenBank/DDBJ databases">
        <title>Genome sequence of Clostridium beijerinckii strain 59B.</title>
        <authorList>
            <person name="Little G.T."/>
            <person name="Minton N.P."/>
        </authorList>
    </citation>
    <scope>NUCLEOTIDE SEQUENCE [LARGE SCALE GENOMIC DNA]</scope>
    <source>
        <strain evidence="3">59B</strain>
    </source>
</reference>
<dbReference type="OrthoDB" id="9886193at2"/>
<dbReference type="KEGG" id="cbei:LF65_03432"/>
<evidence type="ECO:0000313" key="2">
    <source>
        <dbReference type="EMBL" id="AJG99992.1"/>
    </source>
</evidence>
<name>A0A0B5QPP9_CLOBE</name>
<accession>A0A0B5QPP9</accession>
<sequence length="55" mass="6753">MKNLTDKEKVYYEKHLRQDIEAEFEEEKDSGNQPENPGRYHFTQDYNYPISSRKR</sequence>
<proteinExistence type="predicted"/>
<dbReference type="AlphaFoldDB" id="A0A0B5QPP9"/>
<gene>
    <name evidence="2" type="ORF">LF65_03432</name>
</gene>
<feature type="region of interest" description="Disordered" evidence="1">
    <location>
        <begin position="24"/>
        <end position="55"/>
    </location>
</feature>